<accession>A0A2T1DFD9</accession>
<sequence>MKSDERPIEDSDLYVLESGEVEGQDGGTYANAPAGGTGNYGYFGPTSGGGYGWGTYSTGSSSTPNWQPSGFSGFPRGVDLPYIGTGYDLEYTDAVKKIVDYGTGAISQHPLTINKKAALQNRQEVLRAIADRLNRISKADNDSLNDQAFFDQMQGVMENLFVTAYNPTDVGEDSPLNGLLESKAGGAGYVLAQDLIKDSTAVSVQVFQATLLAAFNEVLYGKLAVMPTAISLEDHSALLKAALELGQTYAKLAPSRETGTILASDADFGFLDMLWRVQQPGMGGRLPGKGEIEKQLKNGVEALGRSLDEVSDPLNTLKFLNNLLNAAANSVALNEPRLANGGGGFDPRGDIRSAQFIRELVAFGFEVARVNPVITTGDQVGMKEWLEILWEGRGDARLAAGGLAKFFDQPGSSQDRQQRLNFSKQLVKVVKLVDDPEVKLMAQSSAHLSYVLDLGSSYAALKPDASNVESKDASFLTLTAQGNLPDAANDLENRIKVLGGITANLNNLIEIPVTATSDGRVSVEGTGFASGSTSPVLWNGGDSDPSNDRYPIAYRVRRADGTVTSAVAGDTLFTFYSERGTSTDPRILYAGDTLLFPSDEADPFGKERLRDLAQKTYSPLEKVFDALRLAPHTAGSTVKGQVEDFVKLITGNPLVAGVAGVAVGGIVAAQFVQPIGVILDVGLILLGGVQFGYSLASFFHKAANARSQTELLDASREAVYAFENLVGALPFGGLLKLEPSLGLVNTTRLLDAGKRLLRLAEDVQRGRSLTLADAISLPLSLFKGEGTAVGRLLQYGTDSVSEFLKGGFSKFSGGLPTIGGLKDFADRFKRVSEVADRLIQAQNTSVASFLAANSNLVGRILEQGVQAIDALSDILKHPGTVLNDLAGLLKATSINPVEVQKLLGIPNVSVTQLNRLGKQANDGIDLLREELRGGHSIERHGSQLSRIDLEQRALGTHPTLQQSRTSLRFIDDNVQRDAVNQAYKAYESDIKSFFASGNDYMEWTFDYGNPTGFGFTNIGSVRNPISQEIPLGATTKVKISFEADPTDPRGYRLVSAFPVYP</sequence>
<gene>
    <name evidence="2" type="ORF">C7B65_12930</name>
</gene>
<evidence type="ECO:0000313" key="2">
    <source>
        <dbReference type="EMBL" id="PSB19173.1"/>
    </source>
</evidence>
<reference evidence="2 3" key="2">
    <citation type="submission" date="2018-03" db="EMBL/GenBank/DDBJ databases">
        <title>The ancient ancestry and fast evolution of plastids.</title>
        <authorList>
            <person name="Moore K.R."/>
            <person name="Magnabosco C."/>
            <person name="Momper L."/>
            <person name="Gold D.A."/>
            <person name="Bosak T."/>
            <person name="Fournier G.P."/>
        </authorList>
    </citation>
    <scope>NUCLEOTIDE SEQUENCE [LARGE SCALE GENOMIC DNA]</scope>
    <source>
        <strain evidence="2 3">ULC007</strain>
    </source>
</reference>
<dbReference type="Pfam" id="PF18431">
    <property type="entry name" value="RNAse_A_bac"/>
    <property type="match status" value="1"/>
</dbReference>
<organism evidence="2 3">
    <name type="scientific">Phormidesmis priestleyi ULC007</name>
    <dbReference type="NCBI Taxonomy" id="1920490"/>
    <lineage>
        <taxon>Bacteria</taxon>
        <taxon>Bacillati</taxon>
        <taxon>Cyanobacteriota</taxon>
        <taxon>Cyanophyceae</taxon>
        <taxon>Leptolyngbyales</taxon>
        <taxon>Leptolyngbyaceae</taxon>
        <taxon>Phormidesmis</taxon>
    </lineage>
</organism>
<comment type="caution">
    <text evidence="2">The sequence shown here is derived from an EMBL/GenBank/DDBJ whole genome shotgun (WGS) entry which is preliminary data.</text>
</comment>
<feature type="domain" description="Bacterial CdiA-CT RNAse A" evidence="1">
    <location>
        <begin position="934"/>
        <end position="1058"/>
    </location>
</feature>
<proteinExistence type="predicted"/>
<dbReference type="InterPro" id="IPR041436">
    <property type="entry name" value="RNAse_A_bac"/>
</dbReference>
<reference evidence="2 3" key="1">
    <citation type="submission" date="2018-02" db="EMBL/GenBank/DDBJ databases">
        <authorList>
            <person name="Cohen D.B."/>
            <person name="Kent A.D."/>
        </authorList>
    </citation>
    <scope>NUCLEOTIDE SEQUENCE [LARGE SCALE GENOMIC DNA]</scope>
    <source>
        <strain evidence="2 3">ULC007</strain>
    </source>
</reference>
<keyword evidence="3" id="KW-1185">Reference proteome</keyword>
<dbReference type="EMBL" id="PVWG01000012">
    <property type="protein sequence ID" value="PSB19173.1"/>
    <property type="molecule type" value="Genomic_DNA"/>
</dbReference>
<protein>
    <recommendedName>
        <fullName evidence="1">Bacterial CdiA-CT RNAse A domain-containing protein</fullName>
    </recommendedName>
</protein>
<evidence type="ECO:0000313" key="3">
    <source>
        <dbReference type="Proteomes" id="UP000238634"/>
    </source>
</evidence>
<dbReference type="AlphaFoldDB" id="A0A2T1DFD9"/>
<dbReference type="Proteomes" id="UP000238634">
    <property type="component" value="Unassembled WGS sequence"/>
</dbReference>
<dbReference type="STRING" id="1920490.GCA_001895925_04306"/>
<name>A0A2T1DFD9_9CYAN</name>
<evidence type="ECO:0000259" key="1">
    <source>
        <dbReference type="Pfam" id="PF18431"/>
    </source>
</evidence>